<dbReference type="InterPro" id="IPR024368">
    <property type="entry name" value="Ecl1/2/3"/>
</dbReference>
<organism evidence="4 5">
    <name type="scientific">Rhizoctonia solani</name>
    <dbReference type="NCBI Taxonomy" id="456999"/>
    <lineage>
        <taxon>Eukaryota</taxon>
        <taxon>Fungi</taxon>
        <taxon>Dikarya</taxon>
        <taxon>Basidiomycota</taxon>
        <taxon>Agaricomycotina</taxon>
        <taxon>Agaricomycetes</taxon>
        <taxon>Cantharellales</taxon>
        <taxon>Ceratobasidiaceae</taxon>
        <taxon>Rhizoctonia</taxon>
    </lineage>
</organism>
<dbReference type="RefSeq" id="XP_043187891.1">
    <property type="nucleotide sequence ID" value="XM_043322068.1"/>
</dbReference>
<feature type="compositionally biased region" description="Basic and acidic residues" evidence="3">
    <location>
        <begin position="516"/>
        <end position="532"/>
    </location>
</feature>
<dbReference type="Proteomes" id="UP000650533">
    <property type="component" value="Chromosome 16"/>
</dbReference>
<accession>A0A8H8T410</accession>
<gene>
    <name evidence="4" type="ORF">RhiXN_02249</name>
</gene>
<evidence type="ECO:0000313" key="5">
    <source>
        <dbReference type="Proteomes" id="UP000650533"/>
    </source>
</evidence>
<dbReference type="InterPro" id="IPR051350">
    <property type="entry name" value="WD_repeat-ST_regulator"/>
</dbReference>
<feature type="region of interest" description="Disordered" evidence="3">
    <location>
        <begin position="321"/>
        <end position="362"/>
    </location>
</feature>
<dbReference type="GeneID" id="67024531"/>
<dbReference type="Pfam" id="PF23627">
    <property type="entry name" value="LisH_WDR26"/>
    <property type="match status" value="1"/>
</dbReference>
<dbReference type="AlphaFoldDB" id="A0A8H8T410"/>
<keyword evidence="2" id="KW-0677">Repeat</keyword>
<feature type="region of interest" description="Disordered" evidence="3">
    <location>
        <begin position="601"/>
        <end position="638"/>
    </location>
</feature>
<evidence type="ECO:0000313" key="4">
    <source>
        <dbReference type="EMBL" id="QRW27654.1"/>
    </source>
</evidence>
<reference evidence="4" key="1">
    <citation type="submission" date="2020-05" db="EMBL/GenBank/DDBJ databases">
        <title>Evolutionary and genomic comparisons of hybrid uninucleate and nonhybrid Rhizoctonia fungi.</title>
        <authorList>
            <person name="Li C."/>
            <person name="Chen X."/>
        </authorList>
    </citation>
    <scope>NUCLEOTIDE SEQUENCE</scope>
    <source>
        <strain evidence="4">AG-1 IA</strain>
    </source>
</reference>
<protein>
    <submittedName>
        <fullName evidence="4">WD repeat-containing protein</fullName>
    </submittedName>
</protein>
<dbReference type="Pfam" id="PF12855">
    <property type="entry name" value="Ecl1"/>
    <property type="match status" value="1"/>
</dbReference>
<feature type="compositionally biased region" description="Basic residues" evidence="3">
    <location>
        <begin position="337"/>
        <end position="357"/>
    </location>
</feature>
<feature type="compositionally biased region" description="Polar residues" evidence="3">
    <location>
        <begin position="533"/>
        <end position="547"/>
    </location>
</feature>
<evidence type="ECO:0000256" key="2">
    <source>
        <dbReference type="ARBA" id="ARBA00022737"/>
    </source>
</evidence>
<name>A0A8H8T410_9AGAM</name>
<feature type="compositionally biased region" description="Basic and acidic residues" evidence="3">
    <location>
        <begin position="492"/>
        <end position="502"/>
    </location>
</feature>
<dbReference type="EMBL" id="CP059673">
    <property type="protein sequence ID" value="QRW27654.1"/>
    <property type="molecule type" value="Genomic_DNA"/>
</dbReference>
<feature type="region of interest" description="Disordered" evidence="3">
    <location>
        <begin position="247"/>
        <end position="269"/>
    </location>
</feature>
<evidence type="ECO:0000256" key="1">
    <source>
        <dbReference type="ARBA" id="ARBA00022574"/>
    </source>
</evidence>
<sequence>MTESRSVSPHWTLLSTTATWPRPDAEAIQRACTSPRRSIYAATPAEYWPIQIPTEACALTVTLFRISIHATPSRATVFSALALIQSSKHAIQVPFVMFEDACCMCGKPTTGSLYCSNACKSQDYYPNLDDTPLLIPSRPQHSLSSSPTSSVMTTLSITDDLPPQVQPSAPAYGTTTAAAVAAAFARTSMPPTPGDAPKRTQNSKYTMPLFQPAIQEATSPALAPRKHRPQPTIDVENTLHYVRRAAHQRSASSSTTSLLLSPAQSSQDHASYNEQTMRNMRKQQRASLPAYFSLLETPMIAQNESGIEAWAMPQPHYPKPAEVAESASLTPTVDHRGRSRLQSRSRSRGRTFTRRSSHGAAPLEAVQSVVQRGRSRIPRDLEARACYTTPLASDSGSVSPTLVASLPGSPPDESVSVQFSLLSETEGYTYPYTDSYQYPLPVDLPLPLPLSLSLPPETAGTLSGAATATIEAGRKRRRIDTDYLIDDGQPDPDPHSDSDSHPRPLKLPRQSLDISVPDHDRRPMRYTTHTDDPNGTQSNNGFATNGKSSSSSSSPSSLALVQPPWSTLYKDSVHDREQVVRTILQALRDVGYTEAAATLERDRATNSSRRMFPAPPCRHTRSLGRGSGVSASPGVAGEHESGADVMERAHWDGALGTSRPKLLAELQRLISPSIMLPPRRLDTLPLMQGLSQRSSCTHHAGSQADKTFRSLYVNHSCSRTQFPTLATHILAEHLDEVWRLEWSHDAAFWHPLANKTAIIWKIADLQPDADPTTRECLAERVLSGHEYA</sequence>
<dbReference type="PANTHER" id="PTHR22838:SF0">
    <property type="entry name" value="WD REPEAT-CONTAINING PROTEIN 26"/>
    <property type="match status" value="1"/>
</dbReference>
<keyword evidence="1" id="KW-0853">WD repeat</keyword>
<feature type="compositionally biased region" description="Low complexity" evidence="3">
    <location>
        <begin position="248"/>
        <end position="267"/>
    </location>
</feature>
<dbReference type="GO" id="GO:0034657">
    <property type="term" value="C:GID complex"/>
    <property type="evidence" value="ECO:0007669"/>
    <property type="project" value="TreeGrafter"/>
</dbReference>
<dbReference type="KEGG" id="rsx:RhiXN_02249"/>
<evidence type="ECO:0000256" key="3">
    <source>
        <dbReference type="SAM" id="MobiDB-lite"/>
    </source>
</evidence>
<dbReference type="GO" id="GO:0043161">
    <property type="term" value="P:proteasome-mediated ubiquitin-dependent protein catabolic process"/>
    <property type="evidence" value="ECO:0007669"/>
    <property type="project" value="TreeGrafter"/>
</dbReference>
<dbReference type="PANTHER" id="PTHR22838">
    <property type="entry name" value="WD REPEAT PROTEIN 26-RELATED"/>
    <property type="match status" value="1"/>
</dbReference>
<feature type="compositionally biased region" description="Low complexity" evidence="3">
    <location>
        <begin position="548"/>
        <end position="557"/>
    </location>
</feature>
<proteinExistence type="predicted"/>
<feature type="region of interest" description="Disordered" evidence="3">
    <location>
        <begin position="483"/>
        <end position="560"/>
    </location>
</feature>